<gene>
    <name evidence="1" type="ORF">B9Z19DRAFT_1122755</name>
</gene>
<dbReference type="Proteomes" id="UP000244722">
    <property type="component" value="Unassembled WGS sequence"/>
</dbReference>
<evidence type="ECO:0000313" key="2">
    <source>
        <dbReference type="Proteomes" id="UP000244722"/>
    </source>
</evidence>
<comment type="caution">
    <text evidence="1">The sequence shown here is derived from an EMBL/GenBank/DDBJ whole genome shotgun (WGS) entry which is preliminary data.</text>
</comment>
<evidence type="ECO:0000313" key="1">
    <source>
        <dbReference type="EMBL" id="PUU80976.1"/>
    </source>
</evidence>
<reference evidence="1 2" key="1">
    <citation type="submission" date="2017-04" db="EMBL/GenBank/DDBJ databases">
        <title>Draft genome sequence of Tuber borchii Vittad., a whitish edible truffle.</title>
        <authorList>
            <consortium name="DOE Joint Genome Institute"/>
            <person name="Murat C."/>
            <person name="Kuo A."/>
            <person name="Barry K.W."/>
            <person name="Clum A."/>
            <person name="Dockter R.B."/>
            <person name="Fauchery L."/>
            <person name="Iotti M."/>
            <person name="Kohler A."/>
            <person name="Labutti K."/>
            <person name="Lindquist E.A."/>
            <person name="Lipzen A."/>
            <person name="Ohm R.A."/>
            <person name="Wang M."/>
            <person name="Grigoriev I.V."/>
            <person name="Zambonelli A."/>
            <person name="Martin F.M."/>
        </authorList>
    </citation>
    <scope>NUCLEOTIDE SEQUENCE [LARGE SCALE GENOMIC DNA]</scope>
    <source>
        <strain evidence="1 2">Tbo3840</strain>
    </source>
</reference>
<dbReference type="EMBL" id="NESQ01000053">
    <property type="protein sequence ID" value="PUU80976.1"/>
    <property type="molecule type" value="Genomic_DNA"/>
</dbReference>
<dbReference type="AlphaFoldDB" id="A0A2T6ZZS4"/>
<proteinExistence type="predicted"/>
<sequence>MINDLLEAHTKNIEDPRPTLTDVFALSAELDETLELLYDEMHDTAETLETRGGALVSRFVESVMIIE</sequence>
<accession>A0A2T6ZZS4</accession>
<organism evidence="1 2">
    <name type="scientific">Tuber borchii</name>
    <name type="common">White truffle</name>
    <dbReference type="NCBI Taxonomy" id="42251"/>
    <lineage>
        <taxon>Eukaryota</taxon>
        <taxon>Fungi</taxon>
        <taxon>Dikarya</taxon>
        <taxon>Ascomycota</taxon>
        <taxon>Pezizomycotina</taxon>
        <taxon>Pezizomycetes</taxon>
        <taxon>Pezizales</taxon>
        <taxon>Tuberaceae</taxon>
        <taxon>Tuber</taxon>
    </lineage>
</organism>
<name>A0A2T6ZZS4_TUBBO</name>
<protein>
    <submittedName>
        <fullName evidence="1">Uncharacterized protein</fullName>
    </submittedName>
</protein>
<keyword evidence="2" id="KW-1185">Reference proteome</keyword>